<dbReference type="Pfam" id="PF00005">
    <property type="entry name" value="ABC_tran"/>
    <property type="match status" value="1"/>
</dbReference>
<sequence length="324" mass="34908">MQVKDLVVEFNVGRGRTVHAVSNISFDIARGETLGLVGESGCGKSTTARAIAGLLKSKSGSITFEGQELTSLAPAQLRSIRPRMQVVFQDPISSLNPRRRVRDIVGDPLQVWGRKDPGGELVSRSLEAVGLDPDLVGDRLAHQLSGGQCQRVSIARALILSPELLICDEPVSALDVSVQAQVLNLLEDLKSKFGLTMVFVSHDLGVVRNVTDRTAVMYLGKLCEILPSVELFHFPMHPYTVLLASASDDSSDSAGIEVKTDEMPSAMAPPGGCRFRTRCPFASSICAEEEPMFRELGPGHFVACHHPVTMPRTIPVRAAEAVAS</sequence>
<comment type="caution">
    <text evidence="6">The sequence shown here is derived from an EMBL/GenBank/DDBJ whole genome shotgun (WGS) entry which is preliminary data.</text>
</comment>
<dbReference type="NCBIfam" id="TIGR01727">
    <property type="entry name" value="oligo_HPY"/>
    <property type="match status" value="1"/>
</dbReference>
<dbReference type="InterPro" id="IPR013563">
    <property type="entry name" value="Oligopep_ABC_C"/>
</dbReference>
<dbReference type="SUPFAM" id="SSF52540">
    <property type="entry name" value="P-loop containing nucleoside triphosphate hydrolases"/>
    <property type="match status" value="1"/>
</dbReference>
<dbReference type="EMBL" id="JACCBV010000001">
    <property type="protein sequence ID" value="NYE18965.1"/>
    <property type="molecule type" value="Genomic_DNA"/>
</dbReference>
<reference evidence="6 7" key="1">
    <citation type="submission" date="2020-07" db="EMBL/GenBank/DDBJ databases">
        <title>Sequencing the genomes of 1000 actinobacteria strains.</title>
        <authorList>
            <person name="Klenk H.-P."/>
        </authorList>
    </citation>
    <scope>NUCLEOTIDE SEQUENCE [LARGE SCALE GENOMIC DNA]</scope>
    <source>
        <strain evidence="6 7">DSM 24662</strain>
    </source>
</reference>
<feature type="domain" description="ABC transporter" evidence="5">
    <location>
        <begin position="1"/>
        <end position="244"/>
    </location>
</feature>
<dbReference type="InterPro" id="IPR017871">
    <property type="entry name" value="ABC_transporter-like_CS"/>
</dbReference>
<organism evidence="6 7">
    <name type="scientific">Microbacterium immunditiarum</name>
    <dbReference type="NCBI Taxonomy" id="337480"/>
    <lineage>
        <taxon>Bacteria</taxon>
        <taxon>Bacillati</taxon>
        <taxon>Actinomycetota</taxon>
        <taxon>Actinomycetes</taxon>
        <taxon>Micrococcales</taxon>
        <taxon>Microbacteriaceae</taxon>
        <taxon>Microbacterium</taxon>
    </lineage>
</organism>
<name>A0A7Y9GP48_9MICO</name>
<dbReference type="PANTHER" id="PTHR43776:SF7">
    <property type="entry name" value="D,D-DIPEPTIDE TRANSPORT ATP-BINDING PROTEIN DDPF-RELATED"/>
    <property type="match status" value="1"/>
</dbReference>
<dbReference type="Proteomes" id="UP000576969">
    <property type="component" value="Unassembled WGS sequence"/>
</dbReference>
<dbReference type="GO" id="GO:0005524">
    <property type="term" value="F:ATP binding"/>
    <property type="evidence" value="ECO:0007669"/>
    <property type="project" value="UniProtKB-KW"/>
</dbReference>
<dbReference type="InterPro" id="IPR050319">
    <property type="entry name" value="ABC_transp_ATP-bind"/>
</dbReference>
<dbReference type="AlphaFoldDB" id="A0A7Y9GP48"/>
<proteinExistence type="inferred from homology"/>
<dbReference type="PANTHER" id="PTHR43776">
    <property type="entry name" value="TRANSPORT ATP-BINDING PROTEIN"/>
    <property type="match status" value="1"/>
</dbReference>
<dbReference type="RefSeq" id="WP_218852867.1">
    <property type="nucleotide sequence ID" value="NZ_JACCBV010000001.1"/>
</dbReference>
<evidence type="ECO:0000313" key="6">
    <source>
        <dbReference type="EMBL" id="NYE18965.1"/>
    </source>
</evidence>
<keyword evidence="2" id="KW-0813">Transport</keyword>
<comment type="similarity">
    <text evidence="1">Belongs to the ABC transporter superfamily.</text>
</comment>
<evidence type="ECO:0000256" key="1">
    <source>
        <dbReference type="ARBA" id="ARBA00005417"/>
    </source>
</evidence>
<dbReference type="PROSITE" id="PS00211">
    <property type="entry name" value="ABC_TRANSPORTER_1"/>
    <property type="match status" value="1"/>
</dbReference>
<dbReference type="InterPro" id="IPR003593">
    <property type="entry name" value="AAA+_ATPase"/>
</dbReference>
<keyword evidence="4 6" id="KW-0067">ATP-binding</keyword>
<dbReference type="PROSITE" id="PS50893">
    <property type="entry name" value="ABC_TRANSPORTER_2"/>
    <property type="match status" value="1"/>
</dbReference>
<evidence type="ECO:0000256" key="4">
    <source>
        <dbReference type="ARBA" id="ARBA00022840"/>
    </source>
</evidence>
<dbReference type="GO" id="GO:0015833">
    <property type="term" value="P:peptide transport"/>
    <property type="evidence" value="ECO:0007669"/>
    <property type="project" value="InterPro"/>
</dbReference>
<evidence type="ECO:0000256" key="2">
    <source>
        <dbReference type="ARBA" id="ARBA00022448"/>
    </source>
</evidence>
<accession>A0A7Y9GP48</accession>
<dbReference type="Pfam" id="PF08352">
    <property type="entry name" value="oligo_HPY"/>
    <property type="match status" value="1"/>
</dbReference>
<dbReference type="CDD" id="cd03257">
    <property type="entry name" value="ABC_NikE_OppD_transporters"/>
    <property type="match status" value="1"/>
</dbReference>
<keyword evidence="3" id="KW-0547">Nucleotide-binding</keyword>
<dbReference type="InterPro" id="IPR027417">
    <property type="entry name" value="P-loop_NTPase"/>
</dbReference>
<evidence type="ECO:0000313" key="7">
    <source>
        <dbReference type="Proteomes" id="UP000576969"/>
    </source>
</evidence>
<dbReference type="GO" id="GO:0055085">
    <property type="term" value="P:transmembrane transport"/>
    <property type="evidence" value="ECO:0007669"/>
    <property type="project" value="UniProtKB-ARBA"/>
</dbReference>
<evidence type="ECO:0000259" key="5">
    <source>
        <dbReference type="PROSITE" id="PS50893"/>
    </source>
</evidence>
<protein>
    <submittedName>
        <fullName evidence="6">Peptide/nickel transport system ATP-binding protein</fullName>
    </submittedName>
</protein>
<evidence type="ECO:0000256" key="3">
    <source>
        <dbReference type="ARBA" id="ARBA00022741"/>
    </source>
</evidence>
<dbReference type="FunFam" id="3.40.50.300:FF:000016">
    <property type="entry name" value="Oligopeptide ABC transporter ATP-binding component"/>
    <property type="match status" value="1"/>
</dbReference>
<dbReference type="InterPro" id="IPR003439">
    <property type="entry name" value="ABC_transporter-like_ATP-bd"/>
</dbReference>
<dbReference type="SMART" id="SM00382">
    <property type="entry name" value="AAA"/>
    <property type="match status" value="1"/>
</dbReference>
<gene>
    <name evidence="6" type="ORF">BJ991_000993</name>
</gene>
<keyword evidence="7" id="KW-1185">Reference proteome</keyword>
<dbReference type="Gene3D" id="3.40.50.300">
    <property type="entry name" value="P-loop containing nucleotide triphosphate hydrolases"/>
    <property type="match status" value="1"/>
</dbReference>
<dbReference type="GO" id="GO:0016887">
    <property type="term" value="F:ATP hydrolysis activity"/>
    <property type="evidence" value="ECO:0007669"/>
    <property type="project" value="InterPro"/>
</dbReference>